<dbReference type="EMBL" id="UXUI01009633">
    <property type="protein sequence ID" value="VDD94074.1"/>
    <property type="molecule type" value="Genomic_DNA"/>
</dbReference>
<reference evidence="4 5" key="2">
    <citation type="submission" date="2018-10" db="EMBL/GenBank/DDBJ databases">
        <authorList>
            <consortium name="Pathogen Informatics"/>
        </authorList>
    </citation>
    <scope>NUCLEOTIDE SEQUENCE [LARGE SCALE GENOMIC DNA]</scope>
</reference>
<evidence type="ECO:0000313" key="6">
    <source>
        <dbReference type="WBParaSite" id="EVEC_0000941501-mRNA-1"/>
    </source>
</evidence>
<gene>
    <name evidence="4" type="ORF">EVEC_LOCUS8825</name>
</gene>
<dbReference type="InterPro" id="IPR006671">
    <property type="entry name" value="Cyclin_N"/>
</dbReference>
<dbReference type="CDD" id="cd20531">
    <property type="entry name" value="CYCLIN_CCNK_rpt2"/>
    <property type="match status" value="1"/>
</dbReference>
<dbReference type="SMART" id="SM00385">
    <property type="entry name" value="CYCLIN"/>
    <property type="match status" value="2"/>
</dbReference>
<proteinExistence type="inferred from homology"/>
<dbReference type="OrthoDB" id="25002at2759"/>
<dbReference type="Pfam" id="PF00134">
    <property type="entry name" value="Cyclin_N"/>
    <property type="match status" value="1"/>
</dbReference>
<evidence type="ECO:0000259" key="3">
    <source>
        <dbReference type="SMART" id="SM00385"/>
    </source>
</evidence>
<dbReference type="GO" id="GO:0016538">
    <property type="term" value="F:cyclin-dependent protein serine/threonine kinase regulator activity"/>
    <property type="evidence" value="ECO:0007669"/>
    <property type="project" value="InterPro"/>
</dbReference>
<name>A0A0N4VFA0_ENTVE</name>
<dbReference type="STRING" id="51028.A0A0N4VFA0"/>
<evidence type="ECO:0000256" key="1">
    <source>
        <dbReference type="ARBA" id="ARBA00023127"/>
    </source>
</evidence>
<comment type="similarity">
    <text evidence="2">Belongs to the cyclin family.</text>
</comment>
<dbReference type="InterPro" id="IPR036915">
    <property type="entry name" value="Cyclin-like_sf"/>
</dbReference>
<dbReference type="Gene3D" id="1.10.472.10">
    <property type="entry name" value="Cyclin-like"/>
    <property type="match status" value="2"/>
</dbReference>
<dbReference type="WBParaSite" id="EVEC_0000941501-mRNA-1">
    <property type="protein sequence ID" value="EVEC_0000941501-mRNA-1"/>
    <property type="gene ID" value="EVEC_0000941501"/>
</dbReference>
<organism evidence="6">
    <name type="scientific">Enterobius vermicularis</name>
    <name type="common">Human pinworm</name>
    <dbReference type="NCBI Taxonomy" id="51028"/>
    <lineage>
        <taxon>Eukaryota</taxon>
        <taxon>Metazoa</taxon>
        <taxon>Ecdysozoa</taxon>
        <taxon>Nematoda</taxon>
        <taxon>Chromadorea</taxon>
        <taxon>Rhabditida</taxon>
        <taxon>Spirurina</taxon>
        <taxon>Oxyuridomorpha</taxon>
        <taxon>Oxyuroidea</taxon>
        <taxon>Oxyuridae</taxon>
        <taxon>Enterobius</taxon>
    </lineage>
</organism>
<feature type="domain" description="Cyclin-like" evidence="3">
    <location>
        <begin position="170"/>
        <end position="264"/>
    </location>
</feature>
<dbReference type="PIRSF" id="PIRSF036580">
    <property type="entry name" value="Cyclin_L"/>
    <property type="match status" value="1"/>
</dbReference>
<evidence type="ECO:0000256" key="2">
    <source>
        <dbReference type="RuleBase" id="RU000383"/>
    </source>
</evidence>
<evidence type="ECO:0000313" key="5">
    <source>
        <dbReference type="Proteomes" id="UP000274131"/>
    </source>
</evidence>
<dbReference type="PANTHER" id="PTHR10026">
    <property type="entry name" value="CYCLIN"/>
    <property type="match status" value="1"/>
</dbReference>
<feature type="domain" description="Cyclin-like" evidence="3">
    <location>
        <begin position="65"/>
        <end position="157"/>
    </location>
</feature>
<dbReference type="InterPro" id="IPR013763">
    <property type="entry name" value="Cyclin-like_dom"/>
</dbReference>
<keyword evidence="5" id="KW-1185">Reference proteome</keyword>
<reference evidence="6" key="1">
    <citation type="submission" date="2016-04" db="UniProtKB">
        <authorList>
            <consortium name="WormBaseParasite"/>
        </authorList>
    </citation>
    <scope>IDENTIFICATION</scope>
</reference>
<evidence type="ECO:0000313" key="4">
    <source>
        <dbReference type="EMBL" id="VDD94074.1"/>
    </source>
</evidence>
<dbReference type="InterPro" id="IPR043198">
    <property type="entry name" value="Cyclin/Ssn8"/>
</dbReference>
<dbReference type="SUPFAM" id="SSF47954">
    <property type="entry name" value="Cyclin-like"/>
    <property type="match status" value="2"/>
</dbReference>
<accession>A0A0N4VFA0</accession>
<protein>
    <submittedName>
        <fullName evidence="6">Cyclin-K</fullName>
    </submittedName>
</protein>
<keyword evidence="1 2" id="KW-0195">Cyclin</keyword>
<dbReference type="Proteomes" id="UP000274131">
    <property type="component" value="Unassembled WGS sequence"/>
</dbReference>
<dbReference type="AlphaFoldDB" id="A0A0N4VFA0"/>
<sequence length="273" mass="31794">MGSFLQIRELANIELEVKLVTVCSSKVVSMGRDWLFTEEQLSDTPSRRDGIDRNEEDKLRRDGVKLIVEIGTGLKLQPHPTLATAAVYLHRFYMFHSFKEFPKHLTALGCLFLAGKVEETPKKCKDLVTVAKEKCPELYSSKNAVEEVMGIERVLLQTIKFDLHVDHPYTYLLQYQKVFKLDRDKKQSVLQNAWTFVNDSISTTLCLMWEPEVVAISLIYMALKMTKLDNCDWIDRRPGEQWWDQFVANLTSDMMEEVCHKVLDYYTATRRER</sequence>
<dbReference type="GO" id="GO:0006357">
    <property type="term" value="P:regulation of transcription by RNA polymerase II"/>
    <property type="evidence" value="ECO:0007669"/>
    <property type="project" value="InterPro"/>
</dbReference>